<organism evidence="1 2">
    <name type="scientific">Maridesulfovibrio hydrothermalis AM13 = DSM 14728</name>
    <dbReference type="NCBI Taxonomy" id="1121451"/>
    <lineage>
        <taxon>Bacteria</taxon>
        <taxon>Pseudomonadati</taxon>
        <taxon>Thermodesulfobacteriota</taxon>
        <taxon>Desulfovibrionia</taxon>
        <taxon>Desulfovibrionales</taxon>
        <taxon>Desulfovibrionaceae</taxon>
        <taxon>Maridesulfovibrio</taxon>
    </lineage>
</organism>
<keyword evidence="2" id="KW-1185">Reference proteome</keyword>
<proteinExistence type="predicted"/>
<name>L0R5R9_9BACT</name>
<reference evidence="1 2" key="1">
    <citation type="submission" date="2012-10" db="EMBL/GenBank/DDBJ databases">
        <authorList>
            <person name="Genoscope - CEA"/>
        </authorList>
    </citation>
    <scope>NUCLEOTIDE SEQUENCE [LARGE SCALE GENOMIC DNA]</scope>
    <source>
        <strain evidence="2">AM13 / DSM 14728</strain>
    </source>
</reference>
<accession>L0R5R9</accession>
<dbReference type="Proteomes" id="UP000010808">
    <property type="component" value="Chromosome"/>
</dbReference>
<dbReference type="EMBL" id="FO203522">
    <property type="protein sequence ID" value="CCO22028.1"/>
    <property type="molecule type" value="Genomic_DNA"/>
</dbReference>
<dbReference type="KEGG" id="dhy:DESAM_10047"/>
<dbReference type="AlphaFoldDB" id="L0R5R9"/>
<evidence type="ECO:0000313" key="2">
    <source>
        <dbReference type="Proteomes" id="UP000010808"/>
    </source>
</evidence>
<dbReference type="HOGENOM" id="CLU_1851922_0_0_7"/>
<gene>
    <name evidence="1" type="ORF">DESAM_10047</name>
</gene>
<sequence length="138" mass="15448">MGFDQNGDWAAAGDAHSKEVSISVWVLTGQSSVPLLFRLLKRGIHIGMGFDIDSLVSRMRSLLLKRGIHIGMGFDVIKPQSLIWDCGFIKYESLFAYCYGKRVISPLLISESKIVAPSPQKNTRNKTITIKKSYYPLL</sequence>
<protein>
    <submittedName>
        <fullName evidence="1">Uncharacterized protein</fullName>
    </submittedName>
</protein>
<evidence type="ECO:0000313" key="1">
    <source>
        <dbReference type="EMBL" id="CCO22028.1"/>
    </source>
</evidence>